<keyword evidence="2" id="KW-1185">Reference proteome</keyword>
<evidence type="ECO:0000313" key="1">
    <source>
        <dbReference type="EMBL" id="URD86157.1"/>
    </source>
</evidence>
<name>A0A9E7F1Y2_9LILI</name>
<dbReference type="Proteomes" id="UP001055439">
    <property type="component" value="Chromosome 2"/>
</dbReference>
<sequence length="41" mass="4622">RRLSTQGNLFTELGNLKKRSKAPEATIKRSYPVSWILFSAG</sequence>
<evidence type="ECO:0000313" key="2">
    <source>
        <dbReference type="Proteomes" id="UP001055439"/>
    </source>
</evidence>
<reference evidence="1" key="1">
    <citation type="submission" date="2022-05" db="EMBL/GenBank/DDBJ databases">
        <title>The Musa troglodytarum L. genome provides insights into the mechanism of non-climacteric behaviour and enrichment of carotenoids.</title>
        <authorList>
            <person name="Wang J."/>
        </authorList>
    </citation>
    <scope>NUCLEOTIDE SEQUENCE</scope>
    <source>
        <tissue evidence="1">Leaf</tissue>
    </source>
</reference>
<gene>
    <name evidence="1" type="ORF">MUK42_32412</name>
</gene>
<organism evidence="1 2">
    <name type="scientific">Musa troglodytarum</name>
    <name type="common">fe'i banana</name>
    <dbReference type="NCBI Taxonomy" id="320322"/>
    <lineage>
        <taxon>Eukaryota</taxon>
        <taxon>Viridiplantae</taxon>
        <taxon>Streptophyta</taxon>
        <taxon>Embryophyta</taxon>
        <taxon>Tracheophyta</taxon>
        <taxon>Spermatophyta</taxon>
        <taxon>Magnoliopsida</taxon>
        <taxon>Liliopsida</taxon>
        <taxon>Zingiberales</taxon>
        <taxon>Musaceae</taxon>
        <taxon>Musa</taxon>
    </lineage>
</organism>
<dbReference type="AlphaFoldDB" id="A0A9E7F1Y2"/>
<feature type="non-terminal residue" evidence="1">
    <location>
        <position position="1"/>
    </location>
</feature>
<protein>
    <submittedName>
        <fullName evidence="1">Uncharacterized protein</fullName>
    </submittedName>
</protein>
<accession>A0A9E7F1Y2</accession>
<proteinExistence type="predicted"/>
<dbReference type="EMBL" id="CP097504">
    <property type="protein sequence ID" value="URD86157.1"/>
    <property type="molecule type" value="Genomic_DNA"/>
</dbReference>